<dbReference type="SUPFAM" id="SSF56059">
    <property type="entry name" value="Glutathione synthetase ATP-binding domain-like"/>
    <property type="match status" value="1"/>
</dbReference>
<name>A0A401Z1N1_9ACTN</name>
<organism evidence="1 2">
    <name type="scientific">Embleya hyalina</name>
    <dbReference type="NCBI Taxonomy" id="516124"/>
    <lineage>
        <taxon>Bacteria</taxon>
        <taxon>Bacillati</taxon>
        <taxon>Actinomycetota</taxon>
        <taxon>Actinomycetes</taxon>
        <taxon>Kitasatosporales</taxon>
        <taxon>Streptomycetaceae</taxon>
        <taxon>Embleya</taxon>
    </lineage>
</organism>
<sequence>MDSVTGEAPGGVTGETVDDVTAEYVRRCRVDARLRTAMSAAALSPSFRAAFGGRLTPRPFFAARHTMDTLAADLNGVFDLIVSLPERLFDGDLDAYCAAVGIDDRRAALIRRLRSVEPARSGRADLYHDGSCFRLLEFNIGGTLGGSDLAEVPRALMTVRPFVAFAEEFGLGYVDSARERATTLRRAAAPVAGGREPVVAAVEADGWLSANRELFASLRESMERCGVRFMLGELGGLRRRGNRLFLDGTRVDLILRYFVVDQILDDPAGRAAYEMICRVHEEGGVVLHTTLESHLHNDKAALALLSDPTHRDSFSDEERRSTDRLLPWTRALCAGPTDVDGRTVDLADFCVEHRESLILKPNAGYSGIGIVPGWERDDREWAALLRHSVEGPFVVQRRVAPVPQPVVDPITGDLEHLLPTWGVFVSADGYAGGMMRSAPIGGGAVINFSSGPGTSVTGLFTHPGRDSG</sequence>
<proteinExistence type="predicted"/>
<protein>
    <recommendedName>
        <fullName evidence="3">Circularly permuted type 2 ATP-grasp protein</fullName>
    </recommendedName>
</protein>
<dbReference type="EMBL" id="BIFH01000042">
    <property type="protein sequence ID" value="GCE00789.1"/>
    <property type="molecule type" value="Genomic_DNA"/>
</dbReference>
<dbReference type="RefSeq" id="WP_126642482.1">
    <property type="nucleotide sequence ID" value="NZ_BIFH01000042.1"/>
</dbReference>
<gene>
    <name evidence="1" type="ORF">EHYA_08515</name>
</gene>
<comment type="caution">
    <text evidence="1">The sequence shown here is derived from an EMBL/GenBank/DDBJ whole genome shotgun (WGS) entry which is preliminary data.</text>
</comment>
<dbReference type="OrthoDB" id="8041036at2"/>
<dbReference type="AlphaFoldDB" id="A0A401Z1N1"/>
<reference evidence="1 2" key="1">
    <citation type="submission" date="2018-12" db="EMBL/GenBank/DDBJ databases">
        <title>Draft genome sequence of Embleya hyalina NBRC 13850T.</title>
        <authorList>
            <person name="Komaki H."/>
            <person name="Hosoyama A."/>
            <person name="Kimura A."/>
            <person name="Ichikawa N."/>
            <person name="Tamura T."/>
        </authorList>
    </citation>
    <scope>NUCLEOTIDE SEQUENCE [LARGE SCALE GENOMIC DNA]</scope>
    <source>
        <strain evidence="1 2">NBRC 13850</strain>
    </source>
</reference>
<accession>A0A401Z1N1</accession>
<evidence type="ECO:0000313" key="2">
    <source>
        <dbReference type="Proteomes" id="UP000286931"/>
    </source>
</evidence>
<dbReference type="Proteomes" id="UP000286931">
    <property type="component" value="Unassembled WGS sequence"/>
</dbReference>
<evidence type="ECO:0000313" key="1">
    <source>
        <dbReference type="EMBL" id="GCE00789.1"/>
    </source>
</evidence>
<keyword evidence="2" id="KW-1185">Reference proteome</keyword>
<evidence type="ECO:0008006" key="3">
    <source>
        <dbReference type="Google" id="ProtNLM"/>
    </source>
</evidence>